<reference evidence="3" key="1">
    <citation type="journal article" date="2022" name="Int. J. Mol. Sci.">
        <title>Draft Genome of Tanacetum Coccineum: Genomic Comparison of Closely Related Tanacetum-Family Plants.</title>
        <authorList>
            <person name="Yamashiro T."/>
            <person name="Shiraishi A."/>
            <person name="Nakayama K."/>
            <person name="Satake H."/>
        </authorList>
    </citation>
    <scope>NUCLEOTIDE SEQUENCE</scope>
</reference>
<reference evidence="3" key="2">
    <citation type="submission" date="2022-01" db="EMBL/GenBank/DDBJ databases">
        <authorList>
            <person name="Yamashiro T."/>
            <person name="Shiraishi A."/>
            <person name="Satake H."/>
            <person name="Nakayama K."/>
        </authorList>
    </citation>
    <scope>NUCLEOTIDE SEQUENCE</scope>
</reference>
<evidence type="ECO:0000313" key="4">
    <source>
        <dbReference type="Proteomes" id="UP001151760"/>
    </source>
</evidence>
<dbReference type="Proteomes" id="UP001151760">
    <property type="component" value="Unassembled WGS sequence"/>
</dbReference>
<dbReference type="EMBL" id="BQNB010017977">
    <property type="protein sequence ID" value="GJT69322.1"/>
    <property type="molecule type" value="Genomic_DNA"/>
</dbReference>
<name>A0ABQ5G390_9ASTR</name>
<organism evidence="3 4">
    <name type="scientific">Tanacetum coccineum</name>
    <dbReference type="NCBI Taxonomy" id="301880"/>
    <lineage>
        <taxon>Eukaryota</taxon>
        <taxon>Viridiplantae</taxon>
        <taxon>Streptophyta</taxon>
        <taxon>Embryophyta</taxon>
        <taxon>Tracheophyta</taxon>
        <taxon>Spermatophyta</taxon>
        <taxon>Magnoliopsida</taxon>
        <taxon>eudicotyledons</taxon>
        <taxon>Gunneridae</taxon>
        <taxon>Pentapetalae</taxon>
        <taxon>asterids</taxon>
        <taxon>campanulids</taxon>
        <taxon>Asterales</taxon>
        <taxon>Asteraceae</taxon>
        <taxon>Asteroideae</taxon>
        <taxon>Anthemideae</taxon>
        <taxon>Anthemidinae</taxon>
        <taxon>Tanacetum</taxon>
    </lineage>
</organism>
<evidence type="ECO:0000256" key="1">
    <source>
        <dbReference type="SAM" id="Coils"/>
    </source>
</evidence>
<proteinExistence type="predicted"/>
<accession>A0ABQ5G390</accession>
<protein>
    <submittedName>
        <fullName evidence="3">Uncharacterized protein</fullName>
    </submittedName>
</protein>
<gene>
    <name evidence="3" type="ORF">Tco_1028608</name>
</gene>
<evidence type="ECO:0000256" key="2">
    <source>
        <dbReference type="SAM" id="MobiDB-lite"/>
    </source>
</evidence>
<feature type="region of interest" description="Disordered" evidence="2">
    <location>
        <begin position="1"/>
        <end position="23"/>
    </location>
</feature>
<feature type="region of interest" description="Disordered" evidence="2">
    <location>
        <begin position="650"/>
        <end position="677"/>
    </location>
</feature>
<comment type="caution">
    <text evidence="3">The sequence shown here is derived from an EMBL/GenBank/DDBJ whole genome shotgun (WGS) entry which is preliminary data.</text>
</comment>
<keyword evidence="1" id="KW-0175">Coiled coil</keyword>
<feature type="coiled-coil region" evidence="1">
    <location>
        <begin position="434"/>
        <end position="531"/>
    </location>
</feature>
<keyword evidence="4" id="KW-1185">Reference proteome</keyword>
<feature type="compositionally biased region" description="Polar residues" evidence="2">
    <location>
        <begin position="650"/>
        <end position="664"/>
    </location>
</feature>
<sequence>MSTSNTSTDSNQQTLANSGANERIPMLEKGNYIPWESRFRRFLDNKLEDGERMWNSIQNGPYQRPMGVDPTNPTVPILEPLSEMTEGNKKQYIADNDKEMWERIKRLMHGSEITTHVRHSRLMDEFDKFAAKEEESLDSVHERLTTLVNIMDCNNVCPIPVAINTKFLNCLQPKLSKYVTMVRHNQTGPAVDVLYDQLVQFKPHVLASRAKKGELQGDSQKDKLTTAMMLLAQAISQKFSTPTNNRLRVSSNTRNQAVVQDGRVDIQTKNAGYGGNANKNAGRNRTQGFNAGNAGHYACECQKPKVRDAKYFREQMLLAMKDEVGSNLSNEENDFMLDTSYGQDLEDLTVAVMLMARLQPADDNAEIIPSYDAKAVSQVHASSKIHEQVSHGKCQTIIQTTDDDQIDSNIIFDDPLVENNGGTSKHDSTAHDEYHLLQQELETFKDQVKTFESTTIQYSTYKETCDELERELRNDKDTIDRLVKEKEQIQNDFLKVENEKIIIQHETKLEKKAFKERENRYLDDILDLEEKLSSHDRIVYKMGQSIQTIHMLGKKPNKVYDPFLKAGLGYTNPERLKKAIAAQPKMYDGDLIHSNKLVIHSTDSEETLEDAEESRNKMRHKMVQIDYEKLNALYDTFVPQQEPSAEQTYFSIPSTSDNGSTSKDVPSESPGPKMPNESRLLKMIDTLGDTIVGFQTRINKTFLQDTERRWMSDSQNELREFYKTDVIPMSRSLYKTLSEIKEELIEEVHEMLNIFESMEQKVNGKSPTEIPLKNEIDRLLEVSLTSEIRDCVLLSVEQ</sequence>
<feature type="compositionally biased region" description="Low complexity" evidence="2">
    <location>
        <begin position="1"/>
        <end position="14"/>
    </location>
</feature>
<evidence type="ECO:0000313" key="3">
    <source>
        <dbReference type="EMBL" id="GJT69322.1"/>
    </source>
</evidence>